<dbReference type="InterPro" id="IPR016163">
    <property type="entry name" value="Ald_DH_C"/>
</dbReference>
<dbReference type="PIRSF" id="PIRSF036492">
    <property type="entry name" value="ALDH"/>
    <property type="match status" value="1"/>
</dbReference>
<dbReference type="InterPro" id="IPR015590">
    <property type="entry name" value="Aldehyde_DH_dom"/>
</dbReference>
<dbReference type="PROSITE" id="PS00687">
    <property type="entry name" value="ALDEHYDE_DEHYDR_GLU"/>
    <property type="match status" value="1"/>
</dbReference>
<dbReference type="EMBL" id="CP108021">
    <property type="protein sequence ID" value="WUM19461.1"/>
    <property type="molecule type" value="Genomic_DNA"/>
</dbReference>
<name>A0AAU4K0C0_9NOCA</name>
<keyword evidence="10" id="KW-1185">Reference proteome</keyword>
<evidence type="ECO:0000256" key="4">
    <source>
        <dbReference type="PIRNR" id="PIRNR036492"/>
    </source>
</evidence>
<dbReference type="GO" id="GO:0006081">
    <property type="term" value="P:aldehyde metabolic process"/>
    <property type="evidence" value="ECO:0007669"/>
    <property type="project" value="InterPro"/>
</dbReference>
<proteinExistence type="inferred from homology"/>
<evidence type="ECO:0000256" key="1">
    <source>
        <dbReference type="ARBA" id="ARBA00009986"/>
    </source>
</evidence>
<evidence type="ECO:0000256" key="2">
    <source>
        <dbReference type="ARBA" id="ARBA00023002"/>
    </source>
</evidence>
<feature type="active site" evidence="5 6">
    <location>
        <position position="222"/>
    </location>
</feature>
<dbReference type="InterPro" id="IPR016160">
    <property type="entry name" value="Ald_DH_CS_CYS"/>
</dbReference>
<dbReference type="PANTHER" id="PTHR43570">
    <property type="entry name" value="ALDEHYDE DEHYDROGENASE"/>
    <property type="match status" value="1"/>
</dbReference>
<evidence type="ECO:0000256" key="5">
    <source>
        <dbReference type="PIRSR" id="PIRSR036492-1"/>
    </source>
</evidence>
<dbReference type="InterPro" id="IPR012394">
    <property type="entry name" value="Aldehyde_DH_NAD(P)"/>
</dbReference>
<dbReference type="Gene3D" id="3.40.605.10">
    <property type="entry name" value="Aldehyde Dehydrogenase, Chain A, domain 1"/>
    <property type="match status" value="1"/>
</dbReference>
<dbReference type="FunFam" id="3.40.605.10:FF:000004">
    <property type="entry name" value="Aldehyde dehydrogenase"/>
    <property type="match status" value="1"/>
</dbReference>
<dbReference type="FunFam" id="3.40.309.10:FF:000003">
    <property type="entry name" value="Aldehyde dehydrogenase"/>
    <property type="match status" value="1"/>
</dbReference>
<dbReference type="Proteomes" id="UP001432128">
    <property type="component" value="Chromosome"/>
</dbReference>
<evidence type="ECO:0000256" key="6">
    <source>
        <dbReference type="PROSITE-ProRule" id="PRU10007"/>
    </source>
</evidence>
<reference evidence="9 10" key="1">
    <citation type="submission" date="2022-10" db="EMBL/GenBank/DDBJ databases">
        <title>The complete genomes of actinobacterial strains from the NBC collection.</title>
        <authorList>
            <person name="Joergensen T.S."/>
            <person name="Alvarez Arevalo M."/>
            <person name="Sterndorff E.B."/>
            <person name="Faurdal D."/>
            <person name="Vuksanovic O."/>
            <person name="Mourched A.-S."/>
            <person name="Charusanti P."/>
            <person name="Shaw S."/>
            <person name="Blin K."/>
            <person name="Weber T."/>
        </authorList>
    </citation>
    <scope>NUCLEOTIDE SEQUENCE [LARGE SCALE GENOMIC DNA]</scope>
    <source>
        <strain evidence="9 10">NBC_00319</strain>
    </source>
</reference>
<evidence type="ECO:0000313" key="10">
    <source>
        <dbReference type="Proteomes" id="UP001432128"/>
    </source>
</evidence>
<dbReference type="InterPro" id="IPR016161">
    <property type="entry name" value="Ald_DH/histidinol_DH"/>
</dbReference>
<dbReference type="RefSeq" id="WP_328856961.1">
    <property type="nucleotide sequence ID" value="NZ_CP108021.1"/>
</dbReference>
<keyword evidence="2 4" id="KW-0560">Oxidoreductase</keyword>
<dbReference type="Gene3D" id="3.40.309.10">
    <property type="entry name" value="Aldehyde Dehydrogenase, Chain A, domain 2"/>
    <property type="match status" value="1"/>
</dbReference>
<protein>
    <recommendedName>
        <fullName evidence="4">Aldehyde dehydrogenase</fullName>
    </recommendedName>
</protein>
<evidence type="ECO:0000256" key="7">
    <source>
        <dbReference type="RuleBase" id="RU003345"/>
    </source>
</evidence>
<keyword evidence="3" id="KW-0520">NAD</keyword>
<dbReference type="CDD" id="cd07087">
    <property type="entry name" value="ALDH_F3-13-14_CALDH-like"/>
    <property type="match status" value="1"/>
</dbReference>
<gene>
    <name evidence="9" type="ORF">OG579_17395</name>
</gene>
<organism evidence="9 10">
    <name type="scientific">Williamsia herbipolensis</name>
    <dbReference type="NCBI Taxonomy" id="1603258"/>
    <lineage>
        <taxon>Bacteria</taxon>
        <taxon>Bacillati</taxon>
        <taxon>Actinomycetota</taxon>
        <taxon>Actinomycetes</taxon>
        <taxon>Mycobacteriales</taxon>
        <taxon>Nocardiaceae</taxon>
        <taxon>Williamsia</taxon>
    </lineage>
</organism>
<dbReference type="AlphaFoldDB" id="A0AAU4K0C0"/>
<accession>A0AAU4K0C0</accession>
<dbReference type="InterPro" id="IPR029510">
    <property type="entry name" value="Ald_DH_CS_GLU"/>
</dbReference>
<comment type="similarity">
    <text evidence="1 4 7">Belongs to the aldehyde dehydrogenase family.</text>
</comment>
<feature type="active site" evidence="5">
    <location>
        <position position="256"/>
    </location>
</feature>
<dbReference type="SUPFAM" id="SSF53720">
    <property type="entry name" value="ALDH-like"/>
    <property type="match status" value="1"/>
</dbReference>
<sequence>MAAPTLPTTPVVEPVDPTVLSELRRYHASGVTRDIAWRTGQLEALERMLDECESDIVAALDADLGRAGFDAWLGDIASTKGEATYARKNLKKWMKRQKQSLPLAQLPARGWVQYEPLGVVLVIGPWNYPVYLTLGPLVAAIAAGNCAVLKPSEMAPASSELLARIVPQYLDTKAFRVIEGDASTTQDLLAMGFDHAVFTGGTEVGKKIMAAAAPTLTPVTLELGGKSPVYVAADADLGVTARRIAWTKLLNSGQTCIAPDYVLADRSVVDELVRKIGDTIAEFRADKTEPTVKIVNARQFDRLSAYLDATTGRIALGGGVDRENLRIEPTVVVDPDPDDAVMENEIFGPILPILTVDSPDAAIAFVNARPKPLASYVFTSSKALGQKMIDAIPSGGAVVNHIAMHCLIPSLPFGGVGASGMGAYHGRWGFEALSHRKAVLAKPTKPDLSLIYPPYSDRAVKLLRRML</sequence>
<dbReference type="Pfam" id="PF00171">
    <property type="entry name" value="Aldedh"/>
    <property type="match status" value="1"/>
</dbReference>
<dbReference type="GO" id="GO:0004029">
    <property type="term" value="F:aldehyde dehydrogenase (NAD+) activity"/>
    <property type="evidence" value="ECO:0007669"/>
    <property type="project" value="TreeGrafter"/>
</dbReference>
<dbReference type="KEGG" id="whr:OG579_17395"/>
<evidence type="ECO:0000256" key="3">
    <source>
        <dbReference type="ARBA" id="ARBA00023027"/>
    </source>
</evidence>
<feature type="domain" description="Aldehyde dehydrogenase" evidence="8">
    <location>
        <begin position="38"/>
        <end position="439"/>
    </location>
</feature>
<dbReference type="GO" id="GO:0005737">
    <property type="term" value="C:cytoplasm"/>
    <property type="evidence" value="ECO:0007669"/>
    <property type="project" value="TreeGrafter"/>
</dbReference>
<evidence type="ECO:0000259" key="8">
    <source>
        <dbReference type="Pfam" id="PF00171"/>
    </source>
</evidence>
<dbReference type="PANTHER" id="PTHR43570:SF16">
    <property type="entry name" value="ALDEHYDE DEHYDROGENASE TYPE III, ISOFORM Q"/>
    <property type="match status" value="1"/>
</dbReference>
<dbReference type="PROSITE" id="PS00070">
    <property type="entry name" value="ALDEHYDE_DEHYDR_CYS"/>
    <property type="match status" value="1"/>
</dbReference>
<evidence type="ECO:0000313" key="9">
    <source>
        <dbReference type="EMBL" id="WUM19461.1"/>
    </source>
</evidence>
<dbReference type="InterPro" id="IPR016162">
    <property type="entry name" value="Ald_DH_N"/>
</dbReference>